<keyword evidence="1" id="KW-0472">Membrane</keyword>
<gene>
    <name evidence="2" type="ORF">COV09_00960</name>
</gene>
<organism evidence="2 3">
    <name type="scientific">Candidatus Vogelbacteria bacterium CG10_big_fil_rev_8_21_14_0_10_50_13</name>
    <dbReference type="NCBI Taxonomy" id="1975044"/>
    <lineage>
        <taxon>Bacteria</taxon>
        <taxon>Candidatus Vogeliibacteriota</taxon>
    </lineage>
</organism>
<feature type="transmembrane region" description="Helical" evidence="1">
    <location>
        <begin position="77"/>
        <end position="95"/>
    </location>
</feature>
<sequence length="99" mass="12023">MDIFVISRIILVFVIFLVMLPIGFAIQWQMRSEFKDYYQRQYGKRPAFAFTHPIKLYKLIWFGKEDFAKKYRRKWSIFLLVFLILFGAVFLLNIFQLGI</sequence>
<reference evidence="2 3" key="1">
    <citation type="submission" date="2017-09" db="EMBL/GenBank/DDBJ databases">
        <title>Depth-based differentiation of microbial function through sediment-hosted aquifers and enrichment of novel symbionts in the deep terrestrial subsurface.</title>
        <authorList>
            <person name="Probst A.J."/>
            <person name="Ladd B."/>
            <person name="Jarett J.K."/>
            <person name="Geller-Mcgrath D.E."/>
            <person name="Sieber C.M."/>
            <person name="Emerson J.B."/>
            <person name="Anantharaman K."/>
            <person name="Thomas B.C."/>
            <person name="Malmstrom R."/>
            <person name="Stieglmeier M."/>
            <person name="Klingl A."/>
            <person name="Woyke T."/>
            <person name="Ryan C.M."/>
            <person name="Banfield J.F."/>
        </authorList>
    </citation>
    <scope>NUCLEOTIDE SEQUENCE [LARGE SCALE GENOMIC DNA]</scope>
    <source>
        <strain evidence="2">CG10_big_fil_rev_8_21_14_0_10_50_13</strain>
    </source>
</reference>
<dbReference type="EMBL" id="PCYJ01000015">
    <property type="protein sequence ID" value="PIR45549.1"/>
    <property type="molecule type" value="Genomic_DNA"/>
</dbReference>
<evidence type="ECO:0000313" key="2">
    <source>
        <dbReference type="EMBL" id="PIR45549.1"/>
    </source>
</evidence>
<dbReference type="Proteomes" id="UP000230906">
    <property type="component" value="Unassembled WGS sequence"/>
</dbReference>
<feature type="transmembrane region" description="Helical" evidence="1">
    <location>
        <begin position="6"/>
        <end position="26"/>
    </location>
</feature>
<accession>A0A2H0RG76</accession>
<comment type="caution">
    <text evidence="2">The sequence shown here is derived from an EMBL/GenBank/DDBJ whole genome shotgun (WGS) entry which is preliminary data.</text>
</comment>
<evidence type="ECO:0000313" key="3">
    <source>
        <dbReference type="Proteomes" id="UP000230906"/>
    </source>
</evidence>
<keyword evidence="1" id="KW-1133">Transmembrane helix</keyword>
<keyword evidence="1" id="KW-0812">Transmembrane</keyword>
<dbReference type="AlphaFoldDB" id="A0A2H0RG76"/>
<proteinExistence type="predicted"/>
<evidence type="ECO:0000256" key="1">
    <source>
        <dbReference type="SAM" id="Phobius"/>
    </source>
</evidence>
<protein>
    <submittedName>
        <fullName evidence="2">Uncharacterized protein</fullName>
    </submittedName>
</protein>
<name>A0A2H0RG76_9BACT</name>